<evidence type="ECO:0000256" key="10">
    <source>
        <dbReference type="SAM" id="MobiDB-lite"/>
    </source>
</evidence>
<evidence type="ECO:0000256" key="4">
    <source>
        <dbReference type="ARBA" id="ARBA00022741"/>
    </source>
</evidence>
<evidence type="ECO:0000256" key="9">
    <source>
        <dbReference type="SAM" id="Coils"/>
    </source>
</evidence>
<dbReference type="SUPFAM" id="SSF53067">
    <property type="entry name" value="Actin-like ATPase domain"/>
    <property type="match status" value="2"/>
</dbReference>
<evidence type="ECO:0000256" key="5">
    <source>
        <dbReference type="ARBA" id="ARBA00022840"/>
    </source>
</evidence>
<dbReference type="PANTHER" id="PTHR19375">
    <property type="entry name" value="HEAT SHOCK PROTEIN 70KDA"/>
    <property type="match status" value="1"/>
</dbReference>
<name>A0ABU0DF29_9HYPH</name>
<evidence type="ECO:0000313" key="12">
    <source>
        <dbReference type="Proteomes" id="UP001238467"/>
    </source>
</evidence>
<keyword evidence="9" id="KW-0175">Coiled coil</keyword>
<feature type="region of interest" description="Disordered" evidence="10">
    <location>
        <begin position="600"/>
        <end position="631"/>
    </location>
</feature>
<dbReference type="NCBIfam" id="NF001413">
    <property type="entry name" value="PRK00290.1"/>
    <property type="match status" value="1"/>
</dbReference>
<reference evidence="11 12" key="1">
    <citation type="submission" date="2023-07" db="EMBL/GenBank/DDBJ databases">
        <title>Genomic Encyclopedia of Type Strains, Phase IV (KMG-IV): sequencing the most valuable type-strain genomes for metagenomic binning, comparative biology and taxonomic classification.</title>
        <authorList>
            <person name="Goeker M."/>
        </authorList>
    </citation>
    <scope>NUCLEOTIDE SEQUENCE [LARGE SCALE GENOMIC DNA]</scope>
    <source>
        <strain evidence="11 12">DSM 1277</strain>
    </source>
</reference>
<evidence type="ECO:0000256" key="6">
    <source>
        <dbReference type="ARBA" id="ARBA00023016"/>
    </source>
</evidence>
<dbReference type="Gene3D" id="3.90.640.10">
    <property type="entry name" value="Actin, Chain A, domain 4"/>
    <property type="match status" value="1"/>
</dbReference>
<dbReference type="HAMAP" id="MF_00332">
    <property type="entry name" value="DnaK"/>
    <property type="match status" value="1"/>
</dbReference>
<gene>
    <name evidence="7" type="primary">dnaK</name>
    <name evidence="11" type="ORF">J2S76_001447</name>
</gene>
<dbReference type="EMBL" id="JAUSUH010000002">
    <property type="protein sequence ID" value="MDQ0347030.1"/>
    <property type="molecule type" value="Genomic_DNA"/>
</dbReference>
<keyword evidence="12" id="KW-1185">Reference proteome</keyword>
<dbReference type="PROSITE" id="PS00297">
    <property type="entry name" value="HSP70_1"/>
    <property type="match status" value="1"/>
</dbReference>
<feature type="modified residue" description="Phosphothreonine; by autocatalysis" evidence="7">
    <location>
        <position position="198"/>
    </location>
</feature>
<dbReference type="Gene3D" id="2.60.34.10">
    <property type="entry name" value="Substrate Binding Domain Of DNAk, Chain A, domain 1"/>
    <property type="match status" value="1"/>
</dbReference>
<comment type="similarity">
    <text evidence="1 7 8">Belongs to the heat shock protein 70 family.</text>
</comment>
<protein>
    <recommendedName>
        <fullName evidence="2 7">Chaperone protein DnaK</fullName>
    </recommendedName>
    <alternativeName>
        <fullName evidence="7">HSP70</fullName>
    </alternativeName>
    <alternativeName>
        <fullName evidence="7">Heat shock 70 kDa protein</fullName>
    </alternativeName>
    <alternativeName>
        <fullName evidence="7">Heat shock protein 70</fullName>
    </alternativeName>
</protein>
<dbReference type="PROSITE" id="PS00329">
    <property type="entry name" value="HSP70_2"/>
    <property type="match status" value="1"/>
</dbReference>
<dbReference type="InterPro" id="IPR043129">
    <property type="entry name" value="ATPase_NBD"/>
</dbReference>
<evidence type="ECO:0000256" key="3">
    <source>
        <dbReference type="ARBA" id="ARBA00022553"/>
    </source>
</evidence>
<dbReference type="NCBIfam" id="NF003520">
    <property type="entry name" value="PRK05183.1"/>
    <property type="match status" value="1"/>
</dbReference>
<evidence type="ECO:0000256" key="7">
    <source>
        <dbReference type="HAMAP-Rule" id="MF_00332"/>
    </source>
</evidence>
<dbReference type="CDD" id="cd11733">
    <property type="entry name" value="ASKHA_NBD_HSP70_HSPA9"/>
    <property type="match status" value="1"/>
</dbReference>
<dbReference type="Pfam" id="PF00012">
    <property type="entry name" value="HSP70"/>
    <property type="match status" value="1"/>
</dbReference>
<keyword evidence="3 7" id="KW-0597">Phosphoprotein</keyword>
<keyword evidence="7" id="KW-0143">Chaperone</keyword>
<dbReference type="SUPFAM" id="SSF100934">
    <property type="entry name" value="Heat shock protein 70kD (HSP70), C-terminal subdomain"/>
    <property type="match status" value="1"/>
</dbReference>
<proteinExistence type="evidence at transcript level"/>
<dbReference type="Gene3D" id="3.30.420.40">
    <property type="match status" value="2"/>
</dbReference>
<accession>A0ABU0DF29</accession>
<evidence type="ECO:0000256" key="8">
    <source>
        <dbReference type="RuleBase" id="RU003322"/>
    </source>
</evidence>
<dbReference type="NCBIfam" id="TIGR02350">
    <property type="entry name" value="prok_dnaK"/>
    <property type="match status" value="1"/>
</dbReference>
<evidence type="ECO:0000313" key="11">
    <source>
        <dbReference type="EMBL" id="MDQ0347030.1"/>
    </source>
</evidence>
<dbReference type="InterPro" id="IPR029048">
    <property type="entry name" value="HSP70_C_sf"/>
</dbReference>
<keyword evidence="6 7" id="KW-0346">Stress response</keyword>
<evidence type="ECO:0000256" key="1">
    <source>
        <dbReference type="ARBA" id="ARBA00007381"/>
    </source>
</evidence>
<dbReference type="RefSeq" id="WP_307058922.1">
    <property type="nucleotide sequence ID" value="NZ_JAUSUH010000002.1"/>
</dbReference>
<dbReference type="PROSITE" id="PS01036">
    <property type="entry name" value="HSP70_3"/>
    <property type="match status" value="1"/>
</dbReference>
<dbReference type="InterPro" id="IPR013126">
    <property type="entry name" value="Hsp_70_fam"/>
</dbReference>
<comment type="caution">
    <text evidence="11">The sequence shown here is derived from an EMBL/GenBank/DDBJ whole genome shotgun (WGS) entry which is preliminary data.</text>
</comment>
<evidence type="ECO:0000256" key="2">
    <source>
        <dbReference type="ARBA" id="ARBA00014415"/>
    </source>
</evidence>
<dbReference type="Gene3D" id="1.20.1270.10">
    <property type="match status" value="1"/>
</dbReference>
<sequence>MSKVIGIDLGTTNSCVAVMEGSTPKVIENAEGARTTPSIVAFTEDGERLVGQPAKRQAVTNPERTFFAVKRLVGRRYEDPMVEKDKKLVPYQIVRGDNGDAWLESDGKKYSPSQISAFTLQKMKETAEAYLGAKVDKAVITVPAYFNDAQRQATKDAGRIAGLEVLRIINEPTAAALAYGLDKKQAGTIAVYDLGGGTFDVSILEIGDGVFEVKSTNGDTFLGGEDFDMRLVTYLADEFKKEQGIDLRNDKLALQRLKEAAEKAKIELSSAAQTEINLPFITADASGPKHLTMKLTRAKFEALVDDLIQRTMEPCKKALKDAGLTAGQIDEVVLVGGMTRMPKVQEVVKQFFGKEPHKGVNPDEVVAIGAAIQAGVLAGDVKDVLLLDVTPLSLGIETLGGVFTRLIDRNTTIPTKKSQVFSTAEDGQTAVTIRVFQGEREMAADNKILGQFDLVGIPPAPRGVPQVEVAFDIDANGLVNVSAKDKGTGKEQQIRIQASGGLSDSDIDKMVKDAEAHAEEDKKRRAAVEAKNHAEALIHSTEKSLADYGDKVGAPEKAAIETALADLKAAMEGDDGEAIVAKTNTLAQASLKLGEAMYASQQGDAGGDEAPKDDVVDAEFTEVDDDKKKSA</sequence>
<dbReference type="InterPro" id="IPR029047">
    <property type="entry name" value="HSP70_peptide-bd_sf"/>
</dbReference>
<comment type="function">
    <text evidence="7">Acts as a chaperone.</text>
</comment>
<dbReference type="InterPro" id="IPR018181">
    <property type="entry name" value="Heat_shock_70_CS"/>
</dbReference>
<dbReference type="PRINTS" id="PR00301">
    <property type="entry name" value="HEATSHOCK70"/>
</dbReference>
<comment type="induction">
    <text evidence="7">By stress conditions e.g. heat shock.</text>
</comment>
<dbReference type="InterPro" id="IPR012725">
    <property type="entry name" value="Chaperone_DnaK"/>
</dbReference>
<keyword evidence="4 7" id="KW-0547">Nucleotide-binding</keyword>
<keyword evidence="5 7" id="KW-0067">ATP-binding</keyword>
<feature type="coiled-coil region" evidence="9">
    <location>
        <begin position="247"/>
        <end position="274"/>
    </location>
</feature>
<dbReference type="Proteomes" id="UP001238467">
    <property type="component" value="Unassembled WGS sequence"/>
</dbReference>
<dbReference type="SUPFAM" id="SSF100920">
    <property type="entry name" value="Heat shock protein 70kD (HSP70), peptide-binding domain"/>
    <property type="match status" value="1"/>
</dbReference>
<organism evidence="11 12">
    <name type="scientific">Ancylobacter vacuolatus</name>
    <dbReference type="NCBI Taxonomy" id="223389"/>
    <lineage>
        <taxon>Bacteria</taxon>
        <taxon>Pseudomonadati</taxon>
        <taxon>Pseudomonadota</taxon>
        <taxon>Alphaproteobacteria</taxon>
        <taxon>Hyphomicrobiales</taxon>
        <taxon>Xanthobacteraceae</taxon>
        <taxon>Ancylobacter</taxon>
    </lineage>
</organism>